<comment type="cofactor">
    <cofactor evidence="6">
        <name>Zn(2+)</name>
        <dbReference type="ChEBI" id="CHEBI:29105"/>
    </cofactor>
</comment>
<dbReference type="GO" id="GO:0004132">
    <property type="term" value="F:dCMP deaminase activity"/>
    <property type="evidence" value="ECO:0007669"/>
    <property type="project" value="InterPro"/>
</dbReference>
<dbReference type="eggNOG" id="COG2131">
    <property type="taxonomic scope" value="Bacteria"/>
</dbReference>
<feature type="binding site" evidence="6">
    <location>
        <position position="103"/>
    </location>
    <ligand>
        <name>Zn(2+)</name>
        <dbReference type="ChEBI" id="CHEBI:29105"/>
        <note>catalytic</note>
    </ligand>
</feature>
<keyword evidence="3" id="KW-0378">Hydrolase</keyword>
<dbReference type="EMBL" id="AORZ01000002">
    <property type="protein sequence ID" value="EMF02408.1"/>
    <property type="molecule type" value="Genomic_DNA"/>
</dbReference>
<dbReference type="GO" id="GO:0005737">
    <property type="term" value="C:cytoplasm"/>
    <property type="evidence" value="ECO:0007669"/>
    <property type="project" value="TreeGrafter"/>
</dbReference>
<dbReference type="AlphaFoldDB" id="M3B8S7"/>
<dbReference type="RefSeq" id="WP_004938014.1">
    <property type="nucleotide sequence ID" value="NZ_AORZ01000002.1"/>
</dbReference>
<sequence>MPLTEYHVTHGTRWPGRKAQPARPDWDTYFIEGAKWASTRADCTRSQVGALLVDGNNELIKSGYNGAPAGVPGCASAGACPRGKLSAEECAPDSDYSNCISDHAERNAIRRCPPHELPNATLYSTRRPCPACWTLIEAAGICRVVWIEEDGEVTSTSLI</sequence>
<comment type="similarity">
    <text evidence="1">Belongs to the cytidine and deoxycytidylate deaminase family.</text>
</comment>
<evidence type="ECO:0000256" key="6">
    <source>
        <dbReference type="PIRSR" id="PIRSR006019-2"/>
    </source>
</evidence>
<dbReference type="PANTHER" id="PTHR11086">
    <property type="entry name" value="DEOXYCYTIDYLATE DEAMINASE-RELATED"/>
    <property type="match status" value="1"/>
</dbReference>
<feature type="binding site" evidence="6">
    <location>
        <position position="129"/>
    </location>
    <ligand>
        <name>Zn(2+)</name>
        <dbReference type="ChEBI" id="CHEBI:29105"/>
        <note>catalytic</note>
    </ligand>
</feature>
<dbReference type="GO" id="GO:0008270">
    <property type="term" value="F:zinc ion binding"/>
    <property type="evidence" value="ECO:0007669"/>
    <property type="project" value="InterPro"/>
</dbReference>
<evidence type="ECO:0000256" key="1">
    <source>
        <dbReference type="ARBA" id="ARBA00006576"/>
    </source>
</evidence>
<protein>
    <submittedName>
        <fullName evidence="7">Deoxycytidylate deaminase</fullName>
    </submittedName>
</protein>
<dbReference type="InterPro" id="IPR002125">
    <property type="entry name" value="CMP_dCMP_dom"/>
</dbReference>
<evidence type="ECO:0000256" key="3">
    <source>
        <dbReference type="ARBA" id="ARBA00022801"/>
    </source>
</evidence>
<dbReference type="SUPFAM" id="SSF53927">
    <property type="entry name" value="Cytidine deaminase-like"/>
    <property type="match status" value="1"/>
</dbReference>
<name>M3B8S7_STRM1</name>
<dbReference type="GO" id="GO:0006220">
    <property type="term" value="P:pyrimidine nucleotide metabolic process"/>
    <property type="evidence" value="ECO:0007669"/>
    <property type="project" value="InterPro"/>
</dbReference>
<dbReference type="PIRSF" id="PIRSF006019">
    <property type="entry name" value="dCMP_deaminase"/>
    <property type="match status" value="1"/>
</dbReference>
<gene>
    <name evidence="7" type="ORF">H340_01139</name>
</gene>
<proteinExistence type="inferred from homology"/>
<evidence type="ECO:0000313" key="8">
    <source>
        <dbReference type="Proteomes" id="UP000011740"/>
    </source>
</evidence>
<evidence type="ECO:0000256" key="2">
    <source>
        <dbReference type="ARBA" id="ARBA00022723"/>
    </source>
</evidence>
<organism evidence="7 8">
    <name type="scientific">Streptomyces mobaraensis (strain ATCC 29032 / DSM 40847 / JCM 4168 / NBRC 13819 / NCIMB 11159 / IPCR 16-22)</name>
    <dbReference type="NCBI Taxonomy" id="1223523"/>
    <lineage>
        <taxon>Bacteria</taxon>
        <taxon>Bacillati</taxon>
        <taxon>Actinomycetota</taxon>
        <taxon>Actinomycetes</taxon>
        <taxon>Kitasatosporales</taxon>
        <taxon>Streptomycetaceae</taxon>
        <taxon>Streptomyces</taxon>
    </lineage>
</organism>
<dbReference type="Pfam" id="PF00383">
    <property type="entry name" value="dCMP_cyt_deam_1"/>
    <property type="match status" value="1"/>
</dbReference>
<dbReference type="PROSITE" id="PS00903">
    <property type="entry name" value="CYT_DCMP_DEAMINASES_1"/>
    <property type="match status" value="1"/>
</dbReference>
<reference evidence="7 8" key="1">
    <citation type="journal article" date="2013" name="Genome Announc.">
        <title>Whole-Genome Shotgun Assembly and Analysis of the Genome of Streptomyces mobaraensis DSM 40847, a Strain for Industrial Production of Microbial Transglutaminase.</title>
        <authorList>
            <person name="Yang H."/>
            <person name="He T."/>
            <person name="Wu W."/>
            <person name="Zhu W."/>
            <person name="Lu B."/>
            <person name="Sun W."/>
        </authorList>
    </citation>
    <scope>NUCLEOTIDE SEQUENCE [LARGE SCALE GENOMIC DNA]</scope>
    <source>
        <strain evidence="7 8">DSM 40847</strain>
    </source>
</reference>
<feature type="binding site" evidence="6">
    <location>
        <position position="132"/>
    </location>
    <ligand>
        <name>Zn(2+)</name>
        <dbReference type="ChEBI" id="CHEBI:29105"/>
        <note>catalytic</note>
    </ligand>
</feature>
<evidence type="ECO:0000256" key="5">
    <source>
        <dbReference type="PIRSR" id="PIRSR006019-1"/>
    </source>
</evidence>
<feature type="active site" description="Proton donor" evidence="5">
    <location>
        <position position="105"/>
    </location>
</feature>
<evidence type="ECO:0000256" key="4">
    <source>
        <dbReference type="ARBA" id="ARBA00022833"/>
    </source>
</evidence>
<keyword evidence="2 6" id="KW-0479">Metal-binding</keyword>
<dbReference type="InterPro" id="IPR016473">
    <property type="entry name" value="dCMP_deaminase"/>
</dbReference>
<keyword evidence="4 6" id="KW-0862">Zinc</keyword>
<evidence type="ECO:0000313" key="7">
    <source>
        <dbReference type="EMBL" id="EMF02408.1"/>
    </source>
</evidence>
<dbReference type="Gene3D" id="3.40.140.10">
    <property type="entry name" value="Cytidine Deaminase, domain 2"/>
    <property type="match status" value="1"/>
</dbReference>
<dbReference type="STRING" id="1223523.H340_01139"/>
<dbReference type="Proteomes" id="UP000011740">
    <property type="component" value="Unassembled WGS sequence"/>
</dbReference>
<dbReference type="InterPro" id="IPR016192">
    <property type="entry name" value="APOBEC/CMP_deaminase_Zn-bd"/>
</dbReference>
<accession>M3B8S7</accession>
<dbReference type="InterPro" id="IPR016193">
    <property type="entry name" value="Cytidine_deaminase-like"/>
</dbReference>
<dbReference type="PANTHER" id="PTHR11086:SF18">
    <property type="entry name" value="DEOXYCYTIDYLATE DEAMINASE"/>
    <property type="match status" value="1"/>
</dbReference>
<dbReference type="PROSITE" id="PS51747">
    <property type="entry name" value="CYT_DCMP_DEAMINASES_2"/>
    <property type="match status" value="1"/>
</dbReference>
<comment type="caution">
    <text evidence="7">The sequence shown here is derived from an EMBL/GenBank/DDBJ whole genome shotgun (WGS) entry which is preliminary data.</text>
</comment>
<dbReference type="InterPro" id="IPR015517">
    <property type="entry name" value="dCMP_deaminase-rel"/>
</dbReference>